<keyword evidence="3" id="KW-1185">Reference proteome</keyword>
<sequence length="435" mass="47335">MSADIVLPELSLVVLVGPAGSGKSTFAQARFKPTEVISSDFCRALIADDERDQTATPGAFQILHLIAGLRLRRRRLTVIDAVNSKPEDRRPLLELASEQDCAAIALVFDVPAEVCAERDARRGRMVGRRAIEAQGAEVSASLPVIREEGFAAVHMLGADAAERVVKRVPLGVNRRWERGPFDVIGDVHGCSSELEELLGELGYRAAGRGDDHPETLVHPEGRRAVFVGDLVDRGPDTPGVLRRVVGMVAARSALCVAGNHDDKLRRALLGRPVKVAYGLEASLRQLEDGPALRQDARVFLESLPSHYVLDRGALVVAHAGIKSSMQGRDSPRIRRFTLYGETTGETDESGFPVRLDWARDYRGRAFVVYGHTPVAEPSWRGRTINIDSGCVFGGRLTALRYPEMQLVSVAARGRYAERRPDGEDAGAEPEGAAFP</sequence>
<evidence type="ECO:0000313" key="2">
    <source>
        <dbReference type="EMBL" id="MBJ7598547.1"/>
    </source>
</evidence>
<accession>A0A934K777</accession>
<dbReference type="Proteomes" id="UP000612893">
    <property type="component" value="Unassembled WGS sequence"/>
</dbReference>
<name>A0A934K777_9BACT</name>
<evidence type="ECO:0000313" key="3">
    <source>
        <dbReference type="Proteomes" id="UP000612893"/>
    </source>
</evidence>
<evidence type="ECO:0000259" key="1">
    <source>
        <dbReference type="Pfam" id="PF00149"/>
    </source>
</evidence>
<dbReference type="InterPro" id="IPR041780">
    <property type="entry name" value="MPP_PrpE-like"/>
</dbReference>
<dbReference type="InterPro" id="IPR004843">
    <property type="entry name" value="Calcineurin-like_PHP"/>
</dbReference>
<dbReference type="SUPFAM" id="SSF56300">
    <property type="entry name" value="Metallo-dependent phosphatases"/>
    <property type="match status" value="1"/>
</dbReference>
<dbReference type="CDD" id="cd07423">
    <property type="entry name" value="MPP_Prp_like"/>
    <property type="match status" value="1"/>
</dbReference>
<protein>
    <submittedName>
        <fullName evidence="2">AAA family ATPase</fullName>
    </submittedName>
</protein>
<dbReference type="InterPro" id="IPR029052">
    <property type="entry name" value="Metallo-depent_PP-like"/>
</dbReference>
<dbReference type="PANTHER" id="PTHR42850">
    <property type="entry name" value="METALLOPHOSPHOESTERASE"/>
    <property type="match status" value="1"/>
</dbReference>
<comment type="caution">
    <text evidence="2">The sequence shown here is derived from an EMBL/GenBank/DDBJ whole genome shotgun (WGS) entry which is preliminary data.</text>
</comment>
<dbReference type="SUPFAM" id="SSF52540">
    <property type="entry name" value="P-loop containing nucleoside triphosphate hydrolases"/>
    <property type="match status" value="1"/>
</dbReference>
<dbReference type="InterPro" id="IPR050126">
    <property type="entry name" value="Ap4A_hydrolase"/>
</dbReference>
<dbReference type="Gene3D" id="3.40.50.300">
    <property type="entry name" value="P-loop containing nucleotide triphosphate hydrolases"/>
    <property type="match status" value="1"/>
</dbReference>
<gene>
    <name evidence="2" type="ORF">JF922_10745</name>
</gene>
<organism evidence="2 3">
    <name type="scientific">Candidatus Nephthysia bennettiae</name>
    <dbReference type="NCBI Taxonomy" id="3127016"/>
    <lineage>
        <taxon>Bacteria</taxon>
        <taxon>Bacillati</taxon>
        <taxon>Candidatus Dormiibacterota</taxon>
        <taxon>Candidatus Dormibacteria</taxon>
        <taxon>Candidatus Dormibacterales</taxon>
        <taxon>Candidatus Dormibacteraceae</taxon>
        <taxon>Candidatus Nephthysia</taxon>
    </lineage>
</organism>
<feature type="domain" description="Calcineurin-like phosphoesterase" evidence="1">
    <location>
        <begin position="180"/>
        <end position="386"/>
    </location>
</feature>
<dbReference type="InterPro" id="IPR027417">
    <property type="entry name" value="P-loop_NTPase"/>
</dbReference>
<dbReference type="GO" id="GO:0016791">
    <property type="term" value="F:phosphatase activity"/>
    <property type="evidence" value="ECO:0007669"/>
    <property type="project" value="TreeGrafter"/>
</dbReference>
<dbReference type="Pfam" id="PF00149">
    <property type="entry name" value="Metallophos"/>
    <property type="match status" value="1"/>
</dbReference>
<dbReference type="RefSeq" id="WP_338201633.1">
    <property type="nucleotide sequence ID" value="NZ_JAEKNR010000116.1"/>
</dbReference>
<proteinExistence type="predicted"/>
<dbReference type="Gene3D" id="3.60.21.10">
    <property type="match status" value="1"/>
</dbReference>
<dbReference type="PANTHER" id="PTHR42850:SF7">
    <property type="entry name" value="BIS(5'-NUCLEOSYL)-TETRAPHOSPHATASE PRPE [ASYMMETRICAL]"/>
    <property type="match status" value="1"/>
</dbReference>
<dbReference type="EMBL" id="JAEKNR010000116">
    <property type="protein sequence ID" value="MBJ7598547.1"/>
    <property type="molecule type" value="Genomic_DNA"/>
</dbReference>
<reference evidence="2" key="1">
    <citation type="submission" date="2020-10" db="EMBL/GenBank/DDBJ databases">
        <title>Ca. Dormibacterota MAGs.</title>
        <authorList>
            <person name="Montgomery K."/>
        </authorList>
    </citation>
    <scope>NUCLEOTIDE SEQUENCE [LARGE SCALE GENOMIC DNA]</scope>
    <source>
        <strain evidence="2">SC8812_S17_10</strain>
    </source>
</reference>
<dbReference type="AlphaFoldDB" id="A0A934K777"/>
<dbReference type="GO" id="GO:0005737">
    <property type="term" value="C:cytoplasm"/>
    <property type="evidence" value="ECO:0007669"/>
    <property type="project" value="TreeGrafter"/>
</dbReference>
<dbReference type="Pfam" id="PF13671">
    <property type="entry name" value="AAA_33"/>
    <property type="match status" value="1"/>
</dbReference>